<name>A0A8H6Z5B3_9AGAR</name>
<dbReference type="InterPro" id="IPR016024">
    <property type="entry name" value="ARM-type_fold"/>
</dbReference>
<dbReference type="Pfam" id="PF04063">
    <property type="entry name" value="DUF383"/>
    <property type="match status" value="1"/>
</dbReference>
<accession>A0A8H6Z5B3</accession>
<dbReference type="InterPro" id="IPR007206">
    <property type="entry name" value="Protein_HGH1_C"/>
</dbReference>
<dbReference type="PANTHER" id="PTHR13387:SF9">
    <property type="entry name" value="PROTEIN HGH1 HOMOLOG"/>
    <property type="match status" value="1"/>
</dbReference>
<evidence type="ECO:0008006" key="7">
    <source>
        <dbReference type="Google" id="ProtNLM"/>
    </source>
</evidence>
<feature type="domain" description="Protein HGH1 C-terminal" evidence="4">
    <location>
        <begin position="273"/>
        <end position="325"/>
    </location>
</feature>
<proteinExistence type="inferred from homology"/>
<evidence type="ECO:0000256" key="2">
    <source>
        <dbReference type="SAM" id="MobiDB-lite"/>
    </source>
</evidence>
<dbReference type="EMBL" id="JACAZH010000004">
    <property type="protein sequence ID" value="KAF7371087.1"/>
    <property type="molecule type" value="Genomic_DNA"/>
</dbReference>
<evidence type="ECO:0000256" key="1">
    <source>
        <dbReference type="ARBA" id="ARBA00006712"/>
    </source>
</evidence>
<protein>
    <recommendedName>
        <fullName evidence="7">DUF383-domain-containing protein</fullName>
    </recommendedName>
</protein>
<reference evidence="5" key="1">
    <citation type="submission" date="2020-05" db="EMBL/GenBank/DDBJ databases">
        <title>Mycena genomes resolve the evolution of fungal bioluminescence.</title>
        <authorList>
            <person name="Tsai I.J."/>
        </authorList>
    </citation>
    <scope>NUCLEOTIDE SEQUENCE</scope>
    <source>
        <strain evidence="5">160909Yilan</strain>
    </source>
</reference>
<dbReference type="InterPro" id="IPR039717">
    <property type="entry name" value="Hgh1"/>
</dbReference>
<dbReference type="PANTHER" id="PTHR13387">
    <property type="entry name" value="PROTEIN HGH1 HOMOLOG"/>
    <property type="match status" value="1"/>
</dbReference>
<comment type="caution">
    <text evidence="5">The sequence shown here is derived from an EMBL/GenBank/DDBJ whole genome shotgun (WGS) entry which is preliminary data.</text>
</comment>
<dbReference type="SUPFAM" id="SSF48371">
    <property type="entry name" value="ARM repeat"/>
    <property type="match status" value="1"/>
</dbReference>
<dbReference type="Pfam" id="PF04064">
    <property type="entry name" value="DUF384"/>
    <property type="match status" value="1"/>
</dbReference>
<dbReference type="InterPro" id="IPR007205">
    <property type="entry name" value="Protein_HGH1_N"/>
</dbReference>
<feature type="compositionally biased region" description="Basic and acidic residues" evidence="2">
    <location>
        <begin position="323"/>
        <end position="334"/>
    </location>
</feature>
<organism evidence="5 6">
    <name type="scientific">Mycena sanguinolenta</name>
    <dbReference type="NCBI Taxonomy" id="230812"/>
    <lineage>
        <taxon>Eukaryota</taxon>
        <taxon>Fungi</taxon>
        <taxon>Dikarya</taxon>
        <taxon>Basidiomycota</taxon>
        <taxon>Agaricomycotina</taxon>
        <taxon>Agaricomycetes</taxon>
        <taxon>Agaricomycetidae</taxon>
        <taxon>Agaricales</taxon>
        <taxon>Marasmiineae</taxon>
        <taxon>Mycenaceae</taxon>
        <taxon>Mycena</taxon>
    </lineage>
</organism>
<evidence type="ECO:0000259" key="4">
    <source>
        <dbReference type="Pfam" id="PF04064"/>
    </source>
</evidence>
<comment type="similarity">
    <text evidence="1">Belongs to the HGH1 family.</text>
</comment>
<evidence type="ECO:0000313" key="5">
    <source>
        <dbReference type="EMBL" id="KAF7371087.1"/>
    </source>
</evidence>
<evidence type="ECO:0000313" key="6">
    <source>
        <dbReference type="Proteomes" id="UP000623467"/>
    </source>
</evidence>
<gene>
    <name evidence="5" type="ORF">MSAN_00743500</name>
</gene>
<dbReference type="AlphaFoldDB" id="A0A8H6Z5B3"/>
<feature type="domain" description="Protein HGH1 N-terminal" evidence="3">
    <location>
        <begin position="31"/>
        <end position="267"/>
    </location>
</feature>
<evidence type="ECO:0000259" key="3">
    <source>
        <dbReference type="Pfam" id="PF04063"/>
    </source>
</evidence>
<feature type="compositionally biased region" description="Acidic residues" evidence="2">
    <location>
        <begin position="346"/>
        <end position="357"/>
    </location>
</feature>
<feature type="region of interest" description="Disordered" evidence="2">
    <location>
        <begin position="323"/>
        <end position="357"/>
    </location>
</feature>
<keyword evidence="6" id="KW-1185">Reference proteome</keyword>
<sequence length="357" mass="38715">MRFRALVNLSDSPMLVASLSEPPFLVFVVSYIINPQSTLADLASMLLSNLTASSAACAAVLSLNIDIIPEPTFPNGFYPSQSRCATTIAPTPYPSGTTLTVPALPLLVDAFVQGAETADPSNRIRKGNLHFLASVFANLCTSPAGRNFFLAPRAPNVLEPNGNPEYPLAKLVPFTEHQDTIRRGSVASTLKNCVFHAQGHRAILSPDSINVSVPPATSVAPGIDALPYLLLPLAGPEELDLEDQEKLPDALQFLPPTKIREPDAAIRLIHVETLLLLCHTRWGRDYLRAQGVYEIVRAAHENETVDKISEHIERLVTLLKGEEPEVDSSDRDLLVEAGTDGTTVDVSDDEDSRIDEV</sequence>
<dbReference type="Proteomes" id="UP000623467">
    <property type="component" value="Unassembled WGS sequence"/>
</dbReference>
<dbReference type="OrthoDB" id="338814at2759"/>